<comment type="caution">
    <text evidence="4">The sequence shown here is derived from an EMBL/GenBank/DDBJ whole genome shotgun (WGS) entry which is preliminary data.</text>
</comment>
<dbReference type="Pfam" id="PF25036">
    <property type="entry name" value="VPS13_VAB"/>
    <property type="match status" value="1"/>
</dbReference>
<dbReference type="InterPro" id="IPR026847">
    <property type="entry name" value="VPS13"/>
</dbReference>
<dbReference type="GO" id="GO:0045324">
    <property type="term" value="P:late endosome to vacuole transport"/>
    <property type="evidence" value="ECO:0007669"/>
    <property type="project" value="TreeGrafter"/>
</dbReference>
<evidence type="ECO:0000313" key="5">
    <source>
        <dbReference type="Proteomes" id="UP000765509"/>
    </source>
</evidence>
<dbReference type="PANTHER" id="PTHR16166">
    <property type="entry name" value="VACUOLAR PROTEIN SORTING-ASSOCIATED PROTEIN VPS13"/>
    <property type="match status" value="1"/>
</dbReference>
<evidence type="ECO:0008006" key="6">
    <source>
        <dbReference type="Google" id="ProtNLM"/>
    </source>
</evidence>
<dbReference type="InterPro" id="IPR009543">
    <property type="entry name" value="VPS13_VAB"/>
</dbReference>
<keyword evidence="5" id="KW-1185">Reference proteome</keyword>
<evidence type="ECO:0000256" key="1">
    <source>
        <dbReference type="ARBA" id="ARBA00006545"/>
    </source>
</evidence>
<sequence length="563" mass="61743">MNFDVDRMVLNATTTIAGYNMVSQVLPTGQSLAAYFDKPKIFNELLSIHQAINFDLVGENQQITVQTLTKTTEYRVGLNISEGLGKPGKRVSLSLFNNGANLKFVIAFESPMGKRWSKPFQIQDVGKVYVRVEDLLNSEMLVHVEILLQGPSIFIKLKLNADKWPFLIRNKSSFVLHFGQTSQPDSEMSYAWDEPAEGLESLIQVISLQRRDQGQSSFKPLPPVLLREHIVISFERQESADVAERTFDSCNPLYFLLNAVTMAIGTISGAPLTLNQLKVENARISQGQLMTRLIQHYQSKELSQLYRVIASADFLSNPAGLFNSVSSGVQDLFYEPLNGVVLHGTSELGIGIAQGAASLVKKSAFGVTDSVSKITGSVSKGPSAAALDSNWARKRQRRQVLNRNKVNCLVTGTSAFVGSLASDIFGIAMKPIEGAVGFLKGLGKGLVGIIEKPAVGTFDFLSNVSGGLRNATTVFDPSHAGRTRLPRHIAHDGILKPYNIREAQGQDCLRSVGNGKLHSCKYVAHIELPNDVDSVCILTTTRVVMIHTSKLKIVWQIELSELK</sequence>
<evidence type="ECO:0000313" key="4">
    <source>
        <dbReference type="EMBL" id="MBW0542002.1"/>
    </source>
</evidence>
<dbReference type="Pfam" id="PF25037">
    <property type="entry name" value="VPS13_C"/>
    <property type="match status" value="1"/>
</dbReference>
<gene>
    <name evidence="4" type="ORF">O181_081717</name>
</gene>
<dbReference type="GO" id="GO:0045053">
    <property type="term" value="P:protein retention in Golgi apparatus"/>
    <property type="evidence" value="ECO:0007669"/>
    <property type="project" value="TreeGrafter"/>
</dbReference>
<accession>A0A9Q3FP44</accession>
<evidence type="ECO:0000259" key="3">
    <source>
        <dbReference type="Pfam" id="PF25037"/>
    </source>
</evidence>
<dbReference type="Proteomes" id="UP000765509">
    <property type="component" value="Unassembled WGS sequence"/>
</dbReference>
<feature type="domain" description="Vacuolar protein sorting-associated protein 13 VPS13 adaptor binding" evidence="2">
    <location>
        <begin position="86"/>
        <end position="196"/>
    </location>
</feature>
<dbReference type="PANTHER" id="PTHR16166:SF93">
    <property type="entry name" value="INTERMEMBRANE LIPID TRANSFER PROTEIN VPS13"/>
    <property type="match status" value="1"/>
</dbReference>
<organism evidence="4 5">
    <name type="scientific">Austropuccinia psidii MF-1</name>
    <dbReference type="NCBI Taxonomy" id="1389203"/>
    <lineage>
        <taxon>Eukaryota</taxon>
        <taxon>Fungi</taxon>
        <taxon>Dikarya</taxon>
        <taxon>Basidiomycota</taxon>
        <taxon>Pucciniomycotina</taxon>
        <taxon>Pucciniomycetes</taxon>
        <taxon>Pucciniales</taxon>
        <taxon>Sphaerophragmiaceae</taxon>
        <taxon>Austropuccinia</taxon>
    </lineage>
</organism>
<dbReference type="AlphaFoldDB" id="A0A9Q3FP44"/>
<reference evidence="4" key="1">
    <citation type="submission" date="2021-03" db="EMBL/GenBank/DDBJ databases">
        <title>Draft genome sequence of rust myrtle Austropuccinia psidii MF-1, a brazilian biotype.</title>
        <authorList>
            <person name="Quecine M.C."/>
            <person name="Pachon D.M.R."/>
            <person name="Bonatelli M.L."/>
            <person name="Correr F.H."/>
            <person name="Franceschini L.M."/>
            <person name="Leite T.F."/>
            <person name="Margarido G.R.A."/>
            <person name="Almeida C.A."/>
            <person name="Ferrarezi J.A."/>
            <person name="Labate C.A."/>
        </authorList>
    </citation>
    <scope>NUCLEOTIDE SEQUENCE</scope>
    <source>
        <strain evidence="4">MF-1</strain>
    </source>
</reference>
<name>A0A9Q3FP44_9BASI</name>
<dbReference type="InterPro" id="IPR056748">
    <property type="entry name" value="VPS13-like_C"/>
</dbReference>
<feature type="domain" description="Intermembrane lipid transfer protein VPS13-like C-terminal" evidence="3">
    <location>
        <begin position="484"/>
        <end position="563"/>
    </location>
</feature>
<protein>
    <recommendedName>
        <fullName evidence="6">Vacuolar protein sorting-associated protein 13 DH-like domain-containing protein</fullName>
    </recommendedName>
</protein>
<dbReference type="GO" id="GO:0007005">
    <property type="term" value="P:mitochondrion organization"/>
    <property type="evidence" value="ECO:0007669"/>
    <property type="project" value="TreeGrafter"/>
</dbReference>
<dbReference type="EMBL" id="AVOT02046683">
    <property type="protein sequence ID" value="MBW0542002.1"/>
    <property type="molecule type" value="Genomic_DNA"/>
</dbReference>
<evidence type="ECO:0000259" key="2">
    <source>
        <dbReference type="Pfam" id="PF25036"/>
    </source>
</evidence>
<dbReference type="GO" id="GO:0006623">
    <property type="term" value="P:protein targeting to vacuole"/>
    <property type="evidence" value="ECO:0007669"/>
    <property type="project" value="TreeGrafter"/>
</dbReference>
<comment type="similarity">
    <text evidence="1">Belongs to the VPS13 family.</text>
</comment>
<proteinExistence type="inferred from homology"/>
<dbReference type="OrthoDB" id="428159at2759"/>